<sequence length="271" mass="30759">MMQTSSSIVLRHLKPLPRVNLVCIAKYSRRSGSDNKYQDVFKIVGKHRNSISDYGNPASLNPNWELLTPIGYKFFLQGNTGLALNETTNLDRTHFDLESCKFECKAQECPVLLKQSIIELFPGCDLNNTKLTVISLKQRIPVNSPDADKITKTFVLAAKEISRKLKFAGYWADFINPFTGLPYLNPLYYNGVPVVAKSESRVHFQGVNITEKKNCRIIKKKSPRNFMGNVYTDAPASVEVLRQIILQDNIVSPDAEFQDNEMDFDDDFLNN</sequence>
<dbReference type="PANTHER" id="PTHR13192:SF3">
    <property type="entry name" value="COBALAMIN TRAFFICKING PROTEIN CBLD"/>
    <property type="match status" value="1"/>
</dbReference>
<dbReference type="Pfam" id="PF10229">
    <property type="entry name" value="MMADHC"/>
    <property type="match status" value="1"/>
</dbReference>
<accession>A0A8D8WEF9</accession>
<protein>
    <submittedName>
        <fullName evidence="1">Methylmalonic aciduria and homocystinuria type D homolog, mitochondrial</fullName>
    </submittedName>
</protein>
<dbReference type="EMBL" id="HBUF01179610">
    <property type="protein sequence ID" value="CAG6654934.1"/>
    <property type="molecule type" value="Transcribed_RNA"/>
</dbReference>
<name>A0A8D8WEF9_9HEMI</name>
<dbReference type="GO" id="GO:0009235">
    <property type="term" value="P:cobalamin metabolic process"/>
    <property type="evidence" value="ECO:0007669"/>
    <property type="project" value="InterPro"/>
</dbReference>
<dbReference type="GO" id="GO:0005739">
    <property type="term" value="C:mitochondrion"/>
    <property type="evidence" value="ECO:0007669"/>
    <property type="project" value="TreeGrafter"/>
</dbReference>
<dbReference type="InterPro" id="IPR019362">
    <property type="entry name" value="MMADHC"/>
</dbReference>
<proteinExistence type="predicted"/>
<reference evidence="1" key="1">
    <citation type="submission" date="2021-05" db="EMBL/GenBank/DDBJ databases">
        <authorList>
            <person name="Alioto T."/>
            <person name="Alioto T."/>
            <person name="Gomez Garrido J."/>
        </authorList>
    </citation>
    <scope>NUCLEOTIDE SEQUENCE</scope>
</reference>
<evidence type="ECO:0000313" key="1">
    <source>
        <dbReference type="EMBL" id="CAG6654934.1"/>
    </source>
</evidence>
<dbReference type="PANTHER" id="PTHR13192">
    <property type="entry name" value="MY011 PROTEIN"/>
    <property type="match status" value="1"/>
</dbReference>
<dbReference type="AlphaFoldDB" id="A0A8D8WEF9"/>
<organism evidence="1">
    <name type="scientific">Cacopsylla melanoneura</name>
    <dbReference type="NCBI Taxonomy" id="428564"/>
    <lineage>
        <taxon>Eukaryota</taxon>
        <taxon>Metazoa</taxon>
        <taxon>Ecdysozoa</taxon>
        <taxon>Arthropoda</taxon>
        <taxon>Hexapoda</taxon>
        <taxon>Insecta</taxon>
        <taxon>Pterygota</taxon>
        <taxon>Neoptera</taxon>
        <taxon>Paraneoptera</taxon>
        <taxon>Hemiptera</taxon>
        <taxon>Sternorrhyncha</taxon>
        <taxon>Psylloidea</taxon>
        <taxon>Psyllidae</taxon>
        <taxon>Psyllinae</taxon>
        <taxon>Cacopsylla</taxon>
    </lineage>
</organism>